<reference evidence="3 4" key="1">
    <citation type="submission" date="2017-03" db="EMBL/GenBank/DDBJ databases">
        <title>Lifting the veil on microbial sulfur biogeochemistry in mining wastewaters.</title>
        <authorList>
            <person name="Kantor R.S."/>
            <person name="Colenbrander Nelson T."/>
            <person name="Marshall S."/>
            <person name="Bennett D."/>
            <person name="Apte S."/>
            <person name="Camacho D."/>
            <person name="Thomas B.C."/>
            <person name="Warren L.A."/>
            <person name="Banfield J.F."/>
        </authorList>
    </citation>
    <scope>NUCLEOTIDE SEQUENCE [LARGE SCALE GENOMIC DNA]</scope>
    <source>
        <strain evidence="3">21-59-9</strain>
    </source>
</reference>
<feature type="region of interest" description="Disordered" evidence="1">
    <location>
        <begin position="54"/>
        <end position="73"/>
    </location>
</feature>
<dbReference type="Proteomes" id="UP000216779">
    <property type="component" value="Unassembled WGS sequence"/>
</dbReference>
<dbReference type="EMBL" id="NCBC01000639">
    <property type="protein sequence ID" value="OYV73853.1"/>
    <property type="molecule type" value="Genomic_DNA"/>
</dbReference>
<protein>
    <recommendedName>
        <fullName evidence="5">3D domain-containing protein</fullName>
    </recommendedName>
</protein>
<sequence>MIRRLSAGMSIALFAFLLPNALALNPSELPVPLPNKLSGDASNLQRMDSQLENAVDNQSSMSSGESAQPERSSDGALLMQQKVFYLRRLTAYNALPDQTSSDPDIAACGPNRPNQIALSQDLFFLKNGGNRCGEHIDIILHSGRVIHGVVWDTMNSRYHMAADILMGSVQRAMDFGVKQAKLRFVRSRAPSTNGL</sequence>
<evidence type="ECO:0000256" key="1">
    <source>
        <dbReference type="SAM" id="MobiDB-lite"/>
    </source>
</evidence>
<proteinExistence type="predicted"/>
<keyword evidence="2" id="KW-0732">Signal</keyword>
<feature type="compositionally biased region" description="Polar residues" evidence="1">
    <location>
        <begin position="54"/>
        <end position="70"/>
    </location>
</feature>
<organism evidence="3 4">
    <name type="scientific">Acidithiobacillus ferrivorans</name>
    <dbReference type="NCBI Taxonomy" id="160808"/>
    <lineage>
        <taxon>Bacteria</taxon>
        <taxon>Pseudomonadati</taxon>
        <taxon>Pseudomonadota</taxon>
        <taxon>Acidithiobacillia</taxon>
        <taxon>Acidithiobacillales</taxon>
        <taxon>Acidithiobacillaceae</taxon>
        <taxon>Acidithiobacillus</taxon>
    </lineage>
</organism>
<evidence type="ECO:0008006" key="5">
    <source>
        <dbReference type="Google" id="ProtNLM"/>
    </source>
</evidence>
<evidence type="ECO:0000313" key="4">
    <source>
        <dbReference type="Proteomes" id="UP000216779"/>
    </source>
</evidence>
<accession>A0A257SKT7</accession>
<gene>
    <name evidence="3" type="ORF">B7Z70_12735</name>
</gene>
<feature type="signal peptide" evidence="2">
    <location>
        <begin position="1"/>
        <end position="23"/>
    </location>
</feature>
<name>A0A257SKT7_9PROT</name>
<dbReference type="CDD" id="cd22784">
    <property type="entry name" value="DPBB_MltA_YuiC-like"/>
    <property type="match status" value="1"/>
</dbReference>
<evidence type="ECO:0000313" key="3">
    <source>
        <dbReference type="EMBL" id="OYV73853.1"/>
    </source>
</evidence>
<comment type="caution">
    <text evidence="3">The sequence shown here is derived from an EMBL/GenBank/DDBJ whole genome shotgun (WGS) entry which is preliminary data.</text>
</comment>
<evidence type="ECO:0000256" key="2">
    <source>
        <dbReference type="SAM" id="SignalP"/>
    </source>
</evidence>
<dbReference type="AlphaFoldDB" id="A0A257SKT7"/>
<feature type="chain" id="PRO_5013237230" description="3D domain-containing protein" evidence="2">
    <location>
        <begin position="24"/>
        <end position="195"/>
    </location>
</feature>